<protein>
    <recommendedName>
        <fullName evidence="3">Phage protein</fullName>
    </recommendedName>
</protein>
<evidence type="ECO:0000313" key="1">
    <source>
        <dbReference type="EMBL" id="QLQ61953.1"/>
    </source>
</evidence>
<dbReference type="Pfam" id="PF19791">
    <property type="entry name" value="DUF6275"/>
    <property type="match status" value="1"/>
</dbReference>
<dbReference type="RefSeq" id="WP_181462604.1">
    <property type="nucleotide sequence ID" value="NZ_CP059275.1"/>
</dbReference>
<dbReference type="Proteomes" id="UP000510868">
    <property type="component" value="Chromosome"/>
</dbReference>
<name>A0A7L6BID8_LIMRT</name>
<accession>A0A7L6BID8</accession>
<dbReference type="AlphaFoldDB" id="A0A7L6BID8"/>
<evidence type="ECO:0008006" key="3">
    <source>
        <dbReference type="Google" id="ProtNLM"/>
    </source>
</evidence>
<proteinExistence type="predicted"/>
<reference evidence="1 2" key="1">
    <citation type="submission" date="2020-07" db="EMBL/GenBank/DDBJ databases">
        <title>Genome sequence of Lactobacillus reuteri CNEI-KCA3 isolated from the faeces of a reared-broiler chicken, South-East Nigeria, reveals presence of CRISPR arrays.</title>
        <authorList>
            <person name="Anukam K.C."/>
            <person name="Ibezim C.N."/>
            <person name="BeecK W.V."/>
            <person name="Allonsius C."/>
            <person name="Broek M.D."/>
            <person name="Tuyaerts I."/>
            <person name="Attama A."/>
            <person name="Esimone C.O."/>
            <person name="Lebeer S."/>
        </authorList>
    </citation>
    <scope>NUCLEOTIDE SEQUENCE [LARGE SCALE GENOMIC DNA]</scope>
    <source>
        <strain evidence="1 2">CNEI-KCA3</strain>
    </source>
</reference>
<evidence type="ECO:0000313" key="2">
    <source>
        <dbReference type="Proteomes" id="UP000510868"/>
    </source>
</evidence>
<dbReference type="InterPro" id="IPR046242">
    <property type="entry name" value="DUF6275"/>
</dbReference>
<dbReference type="EMBL" id="CP059275">
    <property type="protein sequence ID" value="QLQ61953.1"/>
    <property type="molecule type" value="Genomic_DNA"/>
</dbReference>
<sequence length="92" mass="10817">MTNEEFIAVAKAKVFENYRDRIINNFAAFPDSPKVFVAWYTKILQNHKALLGVSDPYDQHYYEITYNGDKGELYLDVYNKEENVCIKVNENE</sequence>
<organism evidence="1 2">
    <name type="scientific">Limosilactobacillus reuteri</name>
    <name type="common">Lactobacillus reuteri</name>
    <dbReference type="NCBI Taxonomy" id="1598"/>
    <lineage>
        <taxon>Bacteria</taxon>
        <taxon>Bacillati</taxon>
        <taxon>Bacillota</taxon>
        <taxon>Bacilli</taxon>
        <taxon>Lactobacillales</taxon>
        <taxon>Lactobacillaceae</taxon>
        <taxon>Limosilactobacillus</taxon>
    </lineage>
</organism>
<gene>
    <name evidence="1" type="ORF">HHK02_01060</name>
</gene>